<organism evidence="1 2">
    <name type="scientific">Chryseobacterium rhizosphaerae</name>
    <dbReference type="NCBI Taxonomy" id="395937"/>
    <lineage>
        <taxon>Bacteria</taxon>
        <taxon>Pseudomonadati</taxon>
        <taxon>Bacteroidota</taxon>
        <taxon>Flavobacteriia</taxon>
        <taxon>Flavobacteriales</taxon>
        <taxon>Weeksellaceae</taxon>
        <taxon>Chryseobacterium group</taxon>
        <taxon>Chryseobacterium</taxon>
    </lineage>
</organism>
<dbReference type="EMBL" id="QNUF01000008">
    <property type="protein sequence ID" value="REC75896.1"/>
    <property type="molecule type" value="Genomic_DNA"/>
</dbReference>
<dbReference type="Proteomes" id="UP000256491">
    <property type="component" value="Unassembled WGS sequence"/>
</dbReference>
<dbReference type="PROSITE" id="PS51257">
    <property type="entry name" value="PROKAR_LIPOPROTEIN"/>
    <property type="match status" value="1"/>
</dbReference>
<evidence type="ECO:0008006" key="3">
    <source>
        <dbReference type="Google" id="ProtNLM"/>
    </source>
</evidence>
<name>A0ABX9IL97_9FLAO</name>
<proteinExistence type="predicted"/>
<accession>A0ABX9IL97</accession>
<reference evidence="1 2" key="1">
    <citation type="journal article" date="2010" name="Syst. Appl. Microbiol.">
        <title>Four new species of Chryseobacterium from the rhizosphere of coastal sand dune plants, Chryseobacterium elymi sp. nov., Chryseobacterium hagamense sp. nov., Chryseobacterium lathyri sp. nov. and Chryseobacterium rhizosphaerae sp. nov.</title>
        <authorList>
            <person name="Cho S.H."/>
            <person name="Lee K.S."/>
            <person name="Shin D.S."/>
            <person name="Han J.H."/>
            <person name="Park K.S."/>
            <person name="Lee C.H."/>
            <person name="Park K.H."/>
            <person name="Kim S.B."/>
        </authorList>
    </citation>
    <scope>NUCLEOTIDE SEQUENCE [LARGE SCALE GENOMIC DNA]</scope>
    <source>
        <strain evidence="1 2">KCTC 22548</strain>
    </source>
</reference>
<evidence type="ECO:0000313" key="2">
    <source>
        <dbReference type="Proteomes" id="UP000256491"/>
    </source>
</evidence>
<gene>
    <name evidence="1" type="ORF">DRF57_09005</name>
</gene>
<evidence type="ECO:0000313" key="1">
    <source>
        <dbReference type="EMBL" id="REC75896.1"/>
    </source>
</evidence>
<comment type="caution">
    <text evidence="1">The sequence shown here is derived from an EMBL/GenBank/DDBJ whole genome shotgun (WGS) entry which is preliminary data.</text>
</comment>
<protein>
    <recommendedName>
        <fullName evidence="3">Lipoprotein</fullName>
    </recommendedName>
</protein>
<sequence>MNHKSFKMKNFIIIIVVFILFGSCKEKQKSAFSLQYIEDKKDLYLQFKNNTNQDIIFLVPNSLEFGDKNYKSLSTRGNKEEDYPINVYALIQPDQSPLLYQKKYDSIYNGYLTEIGNGYFIGDERPSDGNSVFYLKSRVEIKIKYNLVIKSMMIMFKQSYSSKFKQNYYPYDKALKGNYGESEYLRRFSKLNFGKAKFVAQPVIEDTLFLRLSEKDVTD</sequence>
<keyword evidence="2" id="KW-1185">Reference proteome</keyword>